<sequence>MPVRCATPILANEGRKCGGKASAVFVASYGMQEWMGEPAWPALHCLCQSHDERIGDGHDVTDGVRAELEAMDEILRNEEHSSAFHVALLSIQVELRDASLQIENLQQTSVLVRLDVPVVKSAPCLNRLAMHHIRHGPDLLFAVEHVDGDARAFHVPPPFPILAAVSRRR</sequence>
<reference evidence="1 3" key="1">
    <citation type="submission" date="2018-01" db="EMBL/GenBank/DDBJ databases">
        <authorList>
            <person name="Clerissi C."/>
        </authorList>
    </citation>
    <scope>NUCLEOTIDE SEQUENCE</scope>
    <source>
        <strain evidence="1">Cupriavidus oxalaticus LMG 2235</strain>
    </source>
</reference>
<reference evidence="3" key="2">
    <citation type="submission" date="2018-01" db="EMBL/GenBank/DDBJ databases">
        <authorList>
            <person name="Gaut B.S."/>
            <person name="Morton B.R."/>
            <person name="Clegg M.T."/>
            <person name="Duvall M.R."/>
        </authorList>
    </citation>
    <scope>NUCLEOTIDE SEQUENCE [LARGE SCALE GENOMIC DNA]</scope>
</reference>
<dbReference type="AlphaFoldDB" id="A0A375FLF1"/>
<dbReference type="EMBL" id="OGUS01000064">
    <property type="protein sequence ID" value="SPC06517.1"/>
    <property type="molecule type" value="Genomic_DNA"/>
</dbReference>
<dbReference type="Proteomes" id="UP000256862">
    <property type="component" value="Chromosome CO2235"/>
</dbReference>
<evidence type="ECO:0000313" key="3">
    <source>
        <dbReference type="Proteomes" id="UP000256862"/>
    </source>
</evidence>
<dbReference type="EMBL" id="OGUS01000115">
    <property type="protein sequence ID" value="SPC12497.1"/>
    <property type="molecule type" value="Genomic_DNA"/>
</dbReference>
<proteinExistence type="predicted"/>
<protein>
    <submittedName>
        <fullName evidence="1">Uncharacterized protein</fullName>
    </submittedName>
</protein>
<comment type="caution">
    <text evidence="1">The sequence shown here is derived from an EMBL/GenBank/DDBJ whole genome shotgun (WGS) entry which is preliminary data.</text>
</comment>
<evidence type="ECO:0000313" key="2">
    <source>
        <dbReference type="EMBL" id="SPC12497.1"/>
    </source>
</evidence>
<gene>
    <name evidence="2" type="ORF">CO2235_150152</name>
    <name evidence="1" type="ORF">CO2235_U590093</name>
</gene>
<name>A0A375FLF1_9BURK</name>
<evidence type="ECO:0000313" key="1">
    <source>
        <dbReference type="EMBL" id="SPC06517.1"/>
    </source>
</evidence>
<accession>A0A375FLF1</accession>
<organism evidence="1 3">
    <name type="scientific">Cupriavidus oxalaticus</name>
    <dbReference type="NCBI Taxonomy" id="96344"/>
    <lineage>
        <taxon>Bacteria</taxon>
        <taxon>Pseudomonadati</taxon>
        <taxon>Pseudomonadota</taxon>
        <taxon>Betaproteobacteria</taxon>
        <taxon>Burkholderiales</taxon>
        <taxon>Burkholderiaceae</taxon>
        <taxon>Cupriavidus</taxon>
    </lineage>
</organism>